<name>A0A9D7PRW6_9PROT</name>
<dbReference type="InterPro" id="IPR036291">
    <property type="entry name" value="NAD(P)-bd_dom_sf"/>
</dbReference>
<dbReference type="Gene3D" id="3.40.50.720">
    <property type="entry name" value="NAD(P)-binding Rossmann-like Domain"/>
    <property type="match status" value="1"/>
</dbReference>
<dbReference type="EMBL" id="JADJUC010000003">
    <property type="protein sequence ID" value="MBK8523304.1"/>
    <property type="molecule type" value="Genomic_DNA"/>
</dbReference>
<comment type="caution">
    <text evidence="2">The sequence shown here is derived from an EMBL/GenBank/DDBJ whole genome shotgun (WGS) entry which is preliminary data.</text>
</comment>
<proteinExistence type="predicted"/>
<organism evidence="2 3">
    <name type="scientific">Candidatus Proximibacter danicus</name>
    <dbReference type="NCBI Taxonomy" id="2954365"/>
    <lineage>
        <taxon>Bacteria</taxon>
        <taxon>Pseudomonadati</taxon>
        <taxon>Pseudomonadota</taxon>
        <taxon>Betaproteobacteria</taxon>
        <taxon>Candidatus Proximibacter</taxon>
    </lineage>
</organism>
<sequence>MNFTVVGGKGFVGGAVVARLRADSHEVFIPERNDPLLSQRELGHVIYAAGVTADFRSRPFDTMRAHVGLVSEILEHAGFDSLLYLSSARVYRHADNAREDAAIALRSDDLEDFYDLTKLNGESLCYASGRSNVRVARLANVIGRDFRSANFVFDLIRSACHDGRIELRSALDSEKDYVMVDDVAAVLPKIAVLGQYRCYNVAAGVNTSHARIVDAITAATGAVCAVAPGAPRIASPPIDIRRLQTEFGFAPQEGSVRNSHAC</sequence>
<protein>
    <submittedName>
        <fullName evidence="2">NAD-dependent epimerase/dehydratase family protein</fullName>
    </submittedName>
</protein>
<dbReference type="InterPro" id="IPR050177">
    <property type="entry name" value="Lipid_A_modif_metabolic_enz"/>
</dbReference>
<dbReference type="SUPFAM" id="SSF51735">
    <property type="entry name" value="NAD(P)-binding Rossmann-fold domains"/>
    <property type="match status" value="1"/>
</dbReference>
<accession>A0A9D7PRW6</accession>
<evidence type="ECO:0000313" key="2">
    <source>
        <dbReference type="EMBL" id="MBK8523304.1"/>
    </source>
</evidence>
<evidence type="ECO:0000313" key="3">
    <source>
        <dbReference type="Proteomes" id="UP000886689"/>
    </source>
</evidence>
<dbReference type="Pfam" id="PF01370">
    <property type="entry name" value="Epimerase"/>
    <property type="match status" value="1"/>
</dbReference>
<dbReference type="InterPro" id="IPR001509">
    <property type="entry name" value="Epimerase_deHydtase"/>
</dbReference>
<dbReference type="Proteomes" id="UP000886689">
    <property type="component" value="Unassembled WGS sequence"/>
</dbReference>
<feature type="domain" description="NAD-dependent epimerase/dehydratase" evidence="1">
    <location>
        <begin position="4"/>
        <end position="201"/>
    </location>
</feature>
<evidence type="ECO:0000259" key="1">
    <source>
        <dbReference type="Pfam" id="PF01370"/>
    </source>
</evidence>
<reference evidence="2" key="1">
    <citation type="submission" date="2020-10" db="EMBL/GenBank/DDBJ databases">
        <title>Connecting structure to function with the recovery of over 1000 high-quality activated sludge metagenome-assembled genomes encoding full-length rRNA genes using long-read sequencing.</title>
        <authorList>
            <person name="Singleton C.M."/>
            <person name="Petriglieri F."/>
            <person name="Kristensen J.M."/>
            <person name="Kirkegaard R.H."/>
            <person name="Michaelsen T.Y."/>
            <person name="Andersen M.H."/>
            <person name="Karst S.M."/>
            <person name="Dueholm M.S."/>
            <person name="Nielsen P.H."/>
            <person name="Albertsen M."/>
        </authorList>
    </citation>
    <scope>NUCLEOTIDE SEQUENCE</scope>
    <source>
        <strain evidence="2">Hirt_18-Q3-R61-65_BATAC.395</strain>
    </source>
</reference>
<gene>
    <name evidence="2" type="ORF">IPL58_03755</name>
</gene>
<dbReference type="AlphaFoldDB" id="A0A9D7PRW6"/>
<dbReference type="PANTHER" id="PTHR43245">
    <property type="entry name" value="BIFUNCTIONAL POLYMYXIN RESISTANCE PROTEIN ARNA"/>
    <property type="match status" value="1"/>
</dbReference>